<dbReference type="AlphaFoldDB" id="A0A3L6G7C3"/>
<accession>A0A3L6G7C3</accession>
<comment type="caution">
    <text evidence="5">The sequence shown here is derived from an EMBL/GenBank/DDBJ whole genome shotgun (WGS) entry which is preliminary data.</text>
</comment>
<evidence type="ECO:0000256" key="1">
    <source>
        <dbReference type="ARBA" id="ARBA00023015"/>
    </source>
</evidence>
<dbReference type="InterPro" id="IPR025610">
    <property type="entry name" value="MYC/MYB_N"/>
</dbReference>
<evidence type="ECO:0000313" key="6">
    <source>
        <dbReference type="Proteomes" id="UP000251960"/>
    </source>
</evidence>
<keyword evidence="2" id="KW-0804">Transcription</keyword>
<evidence type="ECO:0000256" key="2">
    <source>
        <dbReference type="ARBA" id="ARBA00023163"/>
    </source>
</evidence>
<dbReference type="PANTHER" id="PTHR46196">
    <property type="entry name" value="TRANSCRIPTION FACTOR BHLH155-LIKE ISOFORM X1-RELATED"/>
    <property type="match status" value="1"/>
</dbReference>
<name>A0A3L6G7C3_MAIZE</name>
<dbReference type="EMBL" id="NCVQ01000002">
    <property type="protein sequence ID" value="PWZ44310.1"/>
    <property type="molecule type" value="Genomic_DNA"/>
</dbReference>
<dbReference type="Pfam" id="PF14215">
    <property type="entry name" value="bHLH-MYC_N"/>
    <property type="match status" value="1"/>
</dbReference>
<proteinExistence type="predicted"/>
<feature type="compositionally biased region" description="Polar residues" evidence="3">
    <location>
        <begin position="605"/>
        <end position="619"/>
    </location>
</feature>
<evidence type="ECO:0000313" key="5">
    <source>
        <dbReference type="EMBL" id="PWZ44310.1"/>
    </source>
</evidence>
<feature type="compositionally biased region" description="Basic and acidic residues" evidence="3">
    <location>
        <begin position="626"/>
        <end position="639"/>
    </location>
</feature>
<dbReference type="Proteomes" id="UP000251960">
    <property type="component" value="Chromosome 10"/>
</dbReference>
<feature type="region of interest" description="Disordered" evidence="3">
    <location>
        <begin position="605"/>
        <end position="639"/>
    </location>
</feature>
<reference evidence="5 6" key="1">
    <citation type="journal article" date="2018" name="Nat. Genet.">
        <title>Extensive intraspecific gene order and gene structural variations between Mo17 and other maize genomes.</title>
        <authorList>
            <person name="Sun S."/>
            <person name="Zhou Y."/>
            <person name="Chen J."/>
            <person name="Shi J."/>
            <person name="Zhao H."/>
            <person name="Zhao H."/>
            <person name="Song W."/>
            <person name="Zhang M."/>
            <person name="Cui Y."/>
            <person name="Dong X."/>
            <person name="Liu H."/>
            <person name="Ma X."/>
            <person name="Jiao Y."/>
            <person name="Wang B."/>
            <person name="Wei X."/>
            <person name="Stein J.C."/>
            <person name="Glaubitz J.C."/>
            <person name="Lu F."/>
            <person name="Yu G."/>
            <person name="Liang C."/>
            <person name="Fengler K."/>
            <person name="Li B."/>
            <person name="Rafalski A."/>
            <person name="Schnable P.S."/>
            <person name="Ware D.H."/>
            <person name="Buckler E.S."/>
            <person name="Lai J."/>
        </authorList>
    </citation>
    <scope>NUCLEOTIDE SEQUENCE [LARGE SCALE GENOMIC DNA]</scope>
    <source>
        <strain evidence="6">cv. Missouri 17</strain>
        <tissue evidence="5">Seedling</tissue>
    </source>
</reference>
<dbReference type="ExpressionAtlas" id="A0A3L6G7C3">
    <property type="expression patterns" value="baseline and differential"/>
</dbReference>
<dbReference type="GO" id="GO:0003700">
    <property type="term" value="F:DNA-binding transcription factor activity"/>
    <property type="evidence" value="ECO:0007669"/>
    <property type="project" value="InterPro"/>
</dbReference>
<dbReference type="PROSITE" id="PS50888">
    <property type="entry name" value="BHLH"/>
    <property type="match status" value="1"/>
</dbReference>
<sequence length="833" mass="90996">MAVGDALRRLCEEVGWSYAVFWKAIGAADPVHLVWEDGCCGHVSCSAGSEAPEAGCELGTSVCTLVRKVMASQIHVVGEGTIGRAAFTGNHQWIVHDPANDHNLRPEVSAEMNHQFAAGIQTIAIIPVLPRGVLQLDTRSKFFSGPPLTYQQCYGPDGRTVSSSTLANMGSNASMLMVAQRNGQVGKEHIVYAPDMRFRPQNPYCDRRVGSNTQNSVVSSGFISSISASMERHPLMTNNRQLEQGNTGEPSDSRSVLLKSLAYHNPLVHENTNMTLLHGRGQVPGFVNGHGGFDFLPEGTRVVKSNLYGSTTNQILDQICSSTSGMKGHGPTISYKIPQPTEFVGKTESSKRETCQASVALLSDSDIQVSSVLKTAISQENQTSRSDLIGSKKANEVHDPTDAIVQAVKNMDRRRLPDISNERSPPFLMDPAAESDLFDMFGSEFHHLCHNVDNDLTWKAAKPENSNRDVPEFSDHLGSSPAFNSVDDEFPYSGIFSLTDTDQLLDAVVSNANPGGKQISGDSASCKTSVTDIPSTSYCRLKEPKQSESSAPPLLIKNELAVSNFVKHPSFPEKAADGCLSQNNAIQKSQIRLWIESGQNLKCESASASNSKGVDTSSKASRKRSRPGENPKPRPKDRQLIQDRIKELRELVPNGAKCSIDALLEKTIKHMVFLQSVTKHADNLKDSNESKILGGENGPLKDYFEGGATWAFDVGSQSMTCPIIVEDLDRPRQMLVEMLCEDRGIFLEIADFIKGLGLTILRGVMEARKNKIWARFTVEANRDVTRMEIFLSLMRLLEPSYDGGGAGENPNNNIKMPLGIVQYPVIPVSGHLR</sequence>
<dbReference type="Pfam" id="PF23176">
    <property type="entry name" value="bHLH_LHW"/>
    <property type="match status" value="1"/>
</dbReference>
<dbReference type="GO" id="GO:0046983">
    <property type="term" value="F:protein dimerization activity"/>
    <property type="evidence" value="ECO:0007669"/>
    <property type="project" value="InterPro"/>
</dbReference>
<organism evidence="5 6">
    <name type="scientific">Zea mays</name>
    <name type="common">Maize</name>
    <dbReference type="NCBI Taxonomy" id="4577"/>
    <lineage>
        <taxon>Eukaryota</taxon>
        <taxon>Viridiplantae</taxon>
        <taxon>Streptophyta</taxon>
        <taxon>Embryophyta</taxon>
        <taxon>Tracheophyta</taxon>
        <taxon>Spermatophyta</taxon>
        <taxon>Magnoliopsida</taxon>
        <taxon>Liliopsida</taxon>
        <taxon>Poales</taxon>
        <taxon>Poaceae</taxon>
        <taxon>PACMAD clade</taxon>
        <taxon>Panicoideae</taxon>
        <taxon>Andropogonodae</taxon>
        <taxon>Andropogoneae</taxon>
        <taxon>Tripsacinae</taxon>
        <taxon>Zea</taxon>
    </lineage>
</organism>
<dbReference type="PANTHER" id="PTHR46196:SF4">
    <property type="entry name" value="TRANSCRIPTION FACTOR LHW"/>
    <property type="match status" value="1"/>
</dbReference>
<gene>
    <name evidence="5" type="primary">LHW_4</name>
    <name evidence="5" type="ORF">Zm00014a_024718</name>
</gene>
<evidence type="ECO:0000259" key="4">
    <source>
        <dbReference type="PROSITE" id="PS50888"/>
    </source>
</evidence>
<evidence type="ECO:0000256" key="3">
    <source>
        <dbReference type="SAM" id="MobiDB-lite"/>
    </source>
</evidence>
<dbReference type="InterPro" id="IPR043561">
    <property type="entry name" value="LHW-like"/>
</dbReference>
<dbReference type="InterPro" id="IPR011598">
    <property type="entry name" value="bHLH_dom"/>
</dbReference>
<keyword evidence="1" id="KW-0805">Transcription regulation</keyword>
<protein>
    <submittedName>
        <fullName evidence="5">Transcription factor LHW</fullName>
    </submittedName>
</protein>
<feature type="domain" description="BHLH" evidence="4">
    <location>
        <begin position="625"/>
        <end position="674"/>
    </location>
</feature>